<gene>
    <name evidence="1" type="ORF">MANES_10G018800</name>
</gene>
<name>A0A2C9V2B8_MANES</name>
<protein>
    <submittedName>
        <fullName evidence="1">Uncharacterized protein</fullName>
    </submittedName>
</protein>
<dbReference type="AlphaFoldDB" id="A0A2C9V2B8"/>
<dbReference type="EMBL" id="CM004396">
    <property type="protein sequence ID" value="OAY38488.1"/>
    <property type="molecule type" value="Genomic_DNA"/>
</dbReference>
<evidence type="ECO:0000313" key="1">
    <source>
        <dbReference type="EMBL" id="OAY38488.1"/>
    </source>
</evidence>
<organism evidence="1">
    <name type="scientific">Manihot esculenta</name>
    <name type="common">Cassava</name>
    <name type="synonym">Jatropha manihot</name>
    <dbReference type="NCBI Taxonomy" id="3983"/>
    <lineage>
        <taxon>Eukaryota</taxon>
        <taxon>Viridiplantae</taxon>
        <taxon>Streptophyta</taxon>
        <taxon>Embryophyta</taxon>
        <taxon>Tracheophyta</taxon>
        <taxon>Spermatophyta</taxon>
        <taxon>Magnoliopsida</taxon>
        <taxon>eudicotyledons</taxon>
        <taxon>Gunneridae</taxon>
        <taxon>Pentapetalae</taxon>
        <taxon>rosids</taxon>
        <taxon>fabids</taxon>
        <taxon>Malpighiales</taxon>
        <taxon>Euphorbiaceae</taxon>
        <taxon>Crotonoideae</taxon>
        <taxon>Manihoteae</taxon>
        <taxon>Manihot</taxon>
    </lineage>
</organism>
<reference evidence="1" key="1">
    <citation type="submission" date="2016-02" db="EMBL/GenBank/DDBJ databases">
        <title>WGS assembly of Manihot esculenta.</title>
        <authorList>
            <person name="Bredeson J.V."/>
            <person name="Prochnik S.E."/>
            <person name="Lyons J.B."/>
            <person name="Schmutz J."/>
            <person name="Grimwood J."/>
            <person name="Vrebalov J."/>
            <person name="Bart R.S."/>
            <person name="Amuge T."/>
            <person name="Ferguson M.E."/>
            <person name="Green R."/>
            <person name="Putnam N."/>
            <person name="Stites J."/>
            <person name="Rounsley S."/>
            <person name="Rokhsar D.S."/>
        </authorList>
    </citation>
    <scope>NUCLEOTIDE SEQUENCE [LARGE SCALE GENOMIC DNA]</scope>
    <source>
        <tissue evidence="1">Leaf</tissue>
    </source>
</reference>
<proteinExistence type="predicted"/>
<sequence length="34" mass="4161">MNFSFYEFVEVQQMTFIQNCKVIFLETGRECCFQ</sequence>
<accession>A0A2C9V2B8</accession>